<proteinExistence type="predicted"/>
<organism evidence="2 3">
    <name type="scientific">Candidatus Nealsonbacteria bacterium CG23_combo_of_CG06-09_8_20_14_all_36_12</name>
    <dbReference type="NCBI Taxonomy" id="1974718"/>
    <lineage>
        <taxon>Bacteria</taxon>
        <taxon>Candidatus Nealsoniibacteriota</taxon>
    </lineage>
</organism>
<evidence type="ECO:0000256" key="1">
    <source>
        <dbReference type="SAM" id="MobiDB-lite"/>
    </source>
</evidence>
<evidence type="ECO:0000313" key="3">
    <source>
        <dbReference type="Proteomes" id="UP000228681"/>
    </source>
</evidence>
<name>A0A2G9YZX8_9BACT</name>
<gene>
    <name evidence="2" type="ORF">COX34_02390</name>
</gene>
<sequence>MDNFTFKIFPGSPKQAGKKERGLGERPRRSRQGRPYGVKIFAYLLFYEAGPRFLPAPLGGAGSQKSASGFSRKKVRILTKRDSTILYSRFSASFCASPLRGSALKWGKFPRHFFALWAKKI</sequence>
<dbReference type="Proteomes" id="UP000228681">
    <property type="component" value="Unassembled WGS sequence"/>
</dbReference>
<evidence type="ECO:0000313" key="2">
    <source>
        <dbReference type="EMBL" id="PIP24796.1"/>
    </source>
</evidence>
<accession>A0A2G9YZX8</accession>
<dbReference type="EMBL" id="PCRS01000042">
    <property type="protein sequence ID" value="PIP24796.1"/>
    <property type="molecule type" value="Genomic_DNA"/>
</dbReference>
<protein>
    <submittedName>
        <fullName evidence="2">Uncharacterized protein</fullName>
    </submittedName>
</protein>
<dbReference type="AlphaFoldDB" id="A0A2G9YZX8"/>
<feature type="region of interest" description="Disordered" evidence="1">
    <location>
        <begin position="10"/>
        <end position="32"/>
    </location>
</feature>
<reference evidence="2 3" key="1">
    <citation type="submission" date="2017-09" db="EMBL/GenBank/DDBJ databases">
        <title>Depth-based differentiation of microbial function through sediment-hosted aquifers and enrichment of novel symbionts in the deep terrestrial subsurface.</title>
        <authorList>
            <person name="Probst A.J."/>
            <person name="Ladd B."/>
            <person name="Jarett J.K."/>
            <person name="Geller-Mcgrath D.E."/>
            <person name="Sieber C.M."/>
            <person name="Emerson J.B."/>
            <person name="Anantharaman K."/>
            <person name="Thomas B.C."/>
            <person name="Malmstrom R."/>
            <person name="Stieglmeier M."/>
            <person name="Klingl A."/>
            <person name="Woyke T."/>
            <person name="Ryan C.M."/>
            <person name="Banfield J.F."/>
        </authorList>
    </citation>
    <scope>NUCLEOTIDE SEQUENCE [LARGE SCALE GENOMIC DNA]</scope>
    <source>
        <strain evidence="2">CG23_combo_of_CG06-09_8_20_14_all_36_12</strain>
    </source>
</reference>
<comment type="caution">
    <text evidence="2">The sequence shown here is derived from an EMBL/GenBank/DDBJ whole genome shotgun (WGS) entry which is preliminary data.</text>
</comment>
<feature type="compositionally biased region" description="Basic and acidic residues" evidence="1">
    <location>
        <begin position="17"/>
        <end position="27"/>
    </location>
</feature>